<dbReference type="SMART" id="SM00450">
    <property type="entry name" value="RHOD"/>
    <property type="match status" value="1"/>
</dbReference>
<dbReference type="PROSITE" id="PS50206">
    <property type="entry name" value="RHODANESE_3"/>
    <property type="match status" value="1"/>
</dbReference>
<evidence type="ECO:0000256" key="1">
    <source>
        <dbReference type="ARBA" id="ARBA00023266"/>
    </source>
</evidence>
<reference evidence="3 4" key="1">
    <citation type="submission" date="2023-07" db="EMBL/GenBank/DDBJ databases">
        <title>Genomic Encyclopedia of Type Strains, Phase IV (KMG-IV): sequencing the most valuable type-strain genomes for metagenomic binning, comparative biology and taxonomic classification.</title>
        <authorList>
            <person name="Goeker M."/>
        </authorList>
    </citation>
    <scope>NUCLEOTIDE SEQUENCE [LARGE SCALE GENOMIC DNA]</scope>
    <source>
        <strain evidence="3 4">DSM 27848</strain>
    </source>
</reference>
<dbReference type="Gene3D" id="3.40.250.10">
    <property type="entry name" value="Rhodanese-like domain"/>
    <property type="match status" value="1"/>
</dbReference>
<evidence type="ECO:0000259" key="2">
    <source>
        <dbReference type="PROSITE" id="PS50206"/>
    </source>
</evidence>
<dbReference type="PANTHER" id="PTHR30401:SF0">
    <property type="entry name" value="TRNA 2-SELENOURIDINE SYNTHASE"/>
    <property type="match status" value="1"/>
</dbReference>
<dbReference type="EMBL" id="JAUSUO010000007">
    <property type="protein sequence ID" value="MDQ0344024.1"/>
    <property type="molecule type" value="Genomic_DNA"/>
</dbReference>
<protein>
    <submittedName>
        <fullName evidence="3">tRNA 2-selenouridine synthase</fullName>
        <ecNumber evidence="3">2.9.1.-</ecNumber>
    </submittedName>
</protein>
<gene>
    <name evidence="3" type="ORF">J2S14_002859</name>
</gene>
<dbReference type="InterPro" id="IPR027417">
    <property type="entry name" value="P-loop_NTPase"/>
</dbReference>
<dbReference type="PANTHER" id="PTHR30401">
    <property type="entry name" value="TRNA 2-SELENOURIDINE SYNTHASE"/>
    <property type="match status" value="1"/>
</dbReference>
<keyword evidence="1" id="KW-0711">Selenium</keyword>
<dbReference type="Pfam" id="PF00581">
    <property type="entry name" value="Rhodanese"/>
    <property type="match status" value="1"/>
</dbReference>
<dbReference type="GO" id="GO:0016740">
    <property type="term" value="F:transferase activity"/>
    <property type="evidence" value="ECO:0007669"/>
    <property type="project" value="UniProtKB-KW"/>
</dbReference>
<dbReference type="SUPFAM" id="SSF52540">
    <property type="entry name" value="P-loop containing nucleoside triphosphate hydrolases"/>
    <property type="match status" value="1"/>
</dbReference>
<proteinExistence type="predicted"/>
<dbReference type="Proteomes" id="UP001232343">
    <property type="component" value="Unassembled WGS sequence"/>
</dbReference>
<evidence type="ECO:0000313" key="3">
    <source>
        <dbReference type="EMBL" id="MDQ0344024.1"/>
    </source>
</evidence>
<dbReference type="Gene3D" id="3.40.50.300">
    <property type="entry name" value="P-loop containing nucleotide triphosphate hydrolases"/>
    <property type="match status" value="1"/>
</dbReference>
<keyword evidence="4" id="KW-1185">Reference proteome</keyword>
<dbReference type="Pfam" id="PF26341">
    <property type="entry name" value="AAA_SelU"/>
    <property type="match status" value="1"/>
</dbReference>
<accession>A0ABU0D6I7</accession>
<sequence>MFHDIAIEDMMVLKEKGDMVLIDVRSPSEYNNSTIPGSLNIPLFDDEERAEIGTLYKQVSPEAAQERGLEIVSAKLPNFIKEFKQIDGEKTVFCWRGGMRSKTSATVLDLMNVKVNRLLGGVRAYRKWVVDKIERMDLPQKAFILNGNTGTGKTLILRKLLKEGYPVIDLEQMANHRGSIFGQIGLQPHNQKTFDSLLIERLEQLKDSSYLLLEGESKRIGRAVLPDALCDFKEQGVQIFIEMPIEERIQHILDDYQPWEYKSQCIEAFRKIKSRIHTPISAQIEECLQSEEFSLAVKLLLEYYYDPRYKFTADQYPESQKVTLHVQNVDEAVEKIKKLIGNELKVSNRLASI</sequence>
<organism evidence="3 4">
    <name type="scientific">Lederbergia wuyishanensis</name>
    <dbReference type="NCBI Taxonomy" id="1347903"/>
    <lineage>
        <taxon>Bacteria</taxon>
        <taxon>Bacillati</taxon>
        <taxon>Bacillota</taxon>
        <taxon>Bacilli</taxon>
        <taxon>Bacillales</taxon>
        <taxon>Bacillaceae</taxon>
        <taxon>Lederbergia</taxon>
    </lineage>
</organism>
<feature type="domain" description="Rhodanese" evidence="2">
    <location>
        <begin position="15"/>
        <end position="131"/>
    </location>
</feature>
<dbReference type="EC" id="2.9.1.-" evidence="3"/>
<dbReference type="InterPro" id="IPR036873">
    <property type="entry name" value="Rhodanese-like_dom_sf"/>
</dbReference>
<dbReference type="SUPFAM" id="SSF52821">
    <property type="entry name" value="Rhodanese/Cell cycle control phosphatase"/>
    <property type="match status" value="1"/>
</dbReference>
<dbReference type="InterPro" id="IPR001763">
    <property type="entry name" value="Rhodanese-like_dom"/>
</dbReference>
<dbReference type="RefSeq" id="WP_244682160.1">
    <property type="nucleotide sequence ID" value="NZ_JALIRM010000010.1"/>
</dbReference>
<evidence type="ECO:0000313" key="4">
    <source>
        <dbReference type="Proteomes" id="UP001232343"/>
    </source>
</evidence>
<dbReference type="NCBIfam" id="NF008750">
    <property type="entry name" value="PRK11784.1-2"/>
    <property type="match status" value="1"/>
</dbReference>
<name>A0ABU0D6I7_9BACI</name>
<keyword evidence="3" id="KW-0808">Transferase</keyword>
<dbReference type="InterPro" id="IPR058840">
    <property type="entry name" value="AAA_SelU"/>
</dbReference>
<dbReference type="NCBIfam" id="TIGR03167">
    <property type="entry name" value="tRNA_sel_U_synt"/>
    <property type="match status" value="1"/>
</dbReference>
<comment type="caution">
    <text evidence="3">The sequence shown here is derived from an EMBL/GenBank/DDBJ whole genome shotgun (WGS) entry which is preliminary data.</text>
</comment>
<dbReference type="InterPro" id="IPR017582">
    <property type="entry name" value="SelU"/>
</dbReference>